<dbReference type="Pfam" id="PF03062">
    <property type="entry name" value="MBOAT"/>
    <property type="match status" value="1"/>
</dbReference>
<keyword evidence="4 6" id="KW-1133">Transmembrane helix</keyword>
<evidence type="ECO:0000256" key="3">
    <source>
        <dbReference type="ARBA" id="ARBA00022692"/>
    </source>
</evidence>
<comment type="similarity">
    <text evidence="2">Belongs to the membrane-bound acyltransferase family.</text>
</comment>
<keyword evidence="8" id="KW-1185">Reference proteome</keyword>
<organism evidence="7 8">
    <name type="scientific">Cronartium quercuum f. sp. fusiforme G11</name>
    <dbReference type="NCBI Taxonomy" id="708437"/>
    <lineage>
        <taxon>Eukaryota</taxon>
        <taxon>Fungi</taxon>
        <taxon>Dikarya</taxon>
        <taxon>Basidiomycota</taxon>
        <taxon>Pucciniomycotina</taxon>
        <taxon>Pucciniomycetes</taxon>
        <taxon>Pucciniales</taxon>
        <taxon>Coleosporiaceae</taxon>
        <taxon>Cronartium</taxon>
    </lineage>
</organism>
<dbReference type="PANTHER" id="PTHR13285:SF18">
    <property type="entry name" value="PROTEIN-CYSTEINE N-PALMITOYLTRANSFERASE RASP"/>
    <property type="match status" value="1"/>
</dbReference>
<evidence type="ECO:0000313" key="7">
    <source>
        <dbReference type="EMBL" id="KAG0147073.1"/>
    </source>
</evidence>
<sequence length="545" mass="64537">MKKFNPTLLTISIPSNTSVKNQNQTNSSKPRWSTIEFGIYYIVCILAIKKMFSTAIELSQEQHPNYSSYQHKLSPGWILNRKIDISDLQYKRFRFGLVKLCLLSALYLLFNQFIKFKFKNKMNYLKISKIIFSILILLILHGTSIFKILIIIMLNYLICQKSFHSSLIWIFNILFLFSNDYWDGYRYRDLHPFLSVLNKYRGLIPRWQIGFNISMLRLISYGFDYQWALRAEGMKKDEQEVDDEKNRTTRHRKLEEYGFMNYFIYIFYPPLYIAGPIISFNNFMSQMEKKPSSITPKIILGYAVRFVVCFLTMEYVLHYMYVIAIKDARAWHGDTPLQLCMIGYWNLIAVWLKLLIPWRFFRLWALLDGVDAPENMVRCMANNFSTQAFWRSWHRSYNLWIVRYIYLPLGGSKNLLPSTVLVFTFVALWHDLSLRLLWWGWLVSLFVAPEVIVTKLFKDSTIEKKWYFRHLCAAGGTVNVLTMMSANLVGFAIGLEGVKVMWIEMLSSWSGFITLVSCIVVLFCAVQLMMEYREEERRRGIWRKC</sequence>
<accession>A0A9P6NJD7</accession>
<evidence type="ECO:0008006" key="9">
    <source>
        <dbReference type="Google" id="ProtNLM"/>
    </source>
</evidence>
<proteinExistence type="inferred from homology"/>
<dbReference type="GO" id="GO:0016020">
    <property type="term" value="C:membrane"/>
    <property type="evidence" value="ECO:0007669"/>
    <property type="project" value="UniProtKB-SubCell"/>
</dbReference>
<feature type="transmembrane region" description="Helical" evidence="6">
    <location>
        <begin position="302"/>
        <end position="324"/>
    </location>
</feature>
<comment type="subcellular location">
    <subcellularLocation>
        <location evidence="1">Membrane</location>
        <topology evidence="1">Multi-pass membrane protein</topology>
    </subcellularLocation>
</comment>
<name>A0A9P6NJD7_9BASI</name>
<dbReference type="PANTHER" id="PTHR13285">
    <property type="entry name" value="ACYLTRANSFERASE"/>
    <property type="match status" value="1"/>
</dbReference>
<feature type="transmembrane region" description="Helical" evidence="6">
    <location>
        <begin position="262"/>
        <end position="281"/>
    </location>
</feature>
<dbReference type="Proteomes" id="UP000886653">
    <property type="component" value="Unassembled WGS sequence"/>
</dbReference>
<dbReference type="GO" id="GO:0005783">
    <property type="term" value="C:endoplasmic reticulum"/>
    <property type="evidence" value="ECO:0007669"/>
    <property type="project" value="TreeGrafter"/>
</dbReference>
<feature type="transmembrane region" description="Helical" evidence="6">
    <location>
        <begin position="509"/>
        <end position="530"/>
    </location>
</feature>
<dbReference type="InterPro" id="IPR051085">
    <property type="entry name" value="MB_O-acyltransferase"/>
</dbReference>
<feature type="transmembrane region" description="Helical" evidence="6">
    <location>
        <begin position="37"/>
        <end position="56"/>
    </location>
</feature>
<feature type="transmembrane region" description="Helical" evidence="6">
    <location>
        <begin position="466"/>
        <end position="489"/>
    </location>
</feature>
<dbReference type="OrthoDB" id="420606at2759"/>
<feature type="transmembrane region" description="Helical" evidence="6">
    <location>
        <begin position="93"/>
        <end position="110"/>
    </location>
</feature>
<dbReference type="GO" id="GO:0006506">
    <property type="term" value="P:GPI anchor biosynthetic process"/>
    <property type="evidence" value="ECO:0007669"/>
    <property type="project" value="TreeGrafter"/>
</dbReference>
<reference evidence="7" key="1">
    <citation type="submission" date="2013-11" db="EMBL/GenBank/DDBJ databases">
        <title>Genome sequence of the fusiform rust pathogen reveals effectors for host alternation and coevolution with pine.</title>
        <authorList>
            <consortium name="DOE Joint Genome Institute"/>
            <person name="Smith K."/>
            <person name="Pendleton A."/>
            <person name="Kubisiak T."/>
            <person name="Anderson C."/>
            <person name="Salamov A."/>
            <person name="Aerts A."/>
            <person name="Riley R."/>
            <person name="Clum A."/>
            <person name="Lindquist E."/>
            <person name="Ence D."/>
            <person name="Campbell M."/>
            <person name="Kronenberg Z."/>
            <person name="Feau N."/>
            <person name="Dhillon B."/>
            <person name="Hamelin R."/>
            <person name="Burleigh J."/>
            <person name="Smith J."/>
            <person name="Yandell M."/>
            <person name="Nelson C."/>
            <person name="Grigoriev I."/>
            <person name="Davis J."/>
        </authorList>
    </citation>
    <scope>NUCLEOTIDE SEQUENCE</scope>
    <source>
        <strain evidence="7">G11</strain>
    </source>
</reference>
<dbReference type="GO" id="GO:0008374">
    <property type="term" value="F:O-acyltransferase activity"/>
    <property type="evidence" value="ECO:0007669"/>
    <property type="project" value="TreeGrafter"/>
</dbReference>
<evidence type="ECO:0000256" key="1">
    <source>
        <dbReference type="ARBA" id="ARBA00004141"/>
    </source>
</evidence>
<keyword evidence="3 6" id="KW-0812">Transmembrane</keyword>
<gene>
    <name evidence="7" type="ORF">CROQUDRAFT_43404</name>
</gene>
<feature type="transmembrane region" description="Helical" evidence="6">
    <location>
        <begin position="130"/>
        <end position="157"/>
    </location>
</feature>
<evidence type="ECO:0000256" key="5">
    <source>
        <dbReference type="ARBA" id="ARBA00023136"/>
    </source>
</evidence>
<dbReference type="EMBL" id="MU167252">
    <property type="protein sequence ID" value="KAG0147073.1"/>
    <property type="molecule type" value="Genomic_DNA"/>
</dbReference>
<feature type="transmembrane region" description="Helical" evidence="6">
    <location>
        <begin position="404"/>
        <end position="430"/>
    </location>
</feature>
<protein>
    <recommendedName>
        <fullName evidence="9">Glycerol uptake protein 1</fullName>
    </recommendedName>
</protein>
<evidence type="ECO:0000313" key="8">
    <source>
        <dbReference type="Proteomes" id="UP000886653"/>
    </source>
</evidence>
<comment type="caution">
    <text evidence="7">The sequence shown here is derived from an EMBL/GenBank/DDBJ whole genome shotgun (WGS) entry which is preliminary data.</text>
</comment>
<evidence type="ECO:0000256" key="6">
    <source>
        <dbReference type="SAM" id="Phobius"/>
    </source>
</evidence>
<dbReference type="InterPro" id="IPR004299">
    <property type="entry name" value="MBOAT_fam"/>
</dbReference>
<evidence type="ECO:0000256" key="2">
    <source>
        <dbReference type="ARBA" id="ARBA00010323"/>
    </source>
</evidence>
<feature type="transmembrane region" description="Helical" evidence="6">
    <location>
        <begin position="436"/>
        <end position="454"/>
    </location>
</feature>
<feature type="transmembrane region" description="Helical" evidence="6">
    <location>
        <begin position="163"/>
        <end position="182"/>
    </location>
</feature>
<evidence type="ECO:0000256" key="4">
    <source>
        <dbReference type="ARBA" id="ARBA00022989"/>
    </source>
</evidence>
<dbReference type="AlphaFoldDB" id="A0A9P6NJD7"/>
<keyword evidence="5 6" id="KW-0472">Membrane</keyword>